<keyword evidence="2" id="KW-1185">Reference proteome</keyword>
<sequence length="87" mass="9457">MAEKLAEIAGSSLPLGDKIEAALDLLHWFESRAREFHKGDWPGFLAEMGGLYARLEAGSETEDDVAGDLIDLVLAELCRRGFAPKPA</sequence>
<organism evidence="1 2">
    <name type="scientific">Alsobacter soli</name>
    <dbReference type="NCBI Taxonomy" id="2109933"/>
    <lineage>
        <taxon>Bacteria</taxon>
        <taxon>Pseudomonadati</taxon>
        <taxon>Pseudomonadota</taxon>
        <taxon>Alphaproteobacteria</taxon>
        <taxon>Hyphomicrobiales</taxon>
        <taxon>Alsobacteraceae</taxon>
        <taxon>Alsobacter</taxon>
    </lineage>
</organism>
<reference evidence="2" key="1">
    <citation type="submission" date="2018-03" db="EMBL/GenBank/DDBJ databases">
        <authorList>
            <person name="Sun L."/>
            <person name="Liu H."/>
            <person name="Chen W."/>
            <person name="Huang K."/>
            <person name="Liu W."/>
            <person name="Gao X."/>
        </authorList>
    </citation>
    <scope>NUCLEOTIDE SEQUENCE [LARGE SCALE GENOMIC DNA]</scope>
    <source>
        <strain evidence="2">SH9</strain>
    </source>
</reference>
<comment type="caution">
    <text evidence="1">The sequence shown here is derived from an EMBL/GenBank/DDBJ whole genome shotgun (WGS) entry which is preliminary data.</text>
</comment>
<dbReference type="AlphaFoldDB" id="A0A2T1HYR8"/>
<accession>A0A2T1HYR8</accession>
<evidence type="ECO:0000313" key="1">
    <source>
        <dbReference type="EMBL" id="PSC06740.1"/>
    </source>
</evidence>
<evidence type="ECO:0000313" key="2">
    <source>
        <dbReference type="Proteomes" id="UP000239772"/>
    </source>
</evidence>
<proteinExistence type="predicted"/>
<dbReference type="EMBL" id="PVZS01000002">
    <property type="protein sequence ID" value="PSC06740.1"/>
    <property type="molecule type" value="Genomic_DNA"/>
</dbReference>
<dbReference type="OrthoDB" id="282960at2"/>
<protein>
    <submittedName>
        <fullName evidence="1">Uncharacterized protein</fullName>
    </submittedName>
</protein>
<name>A0A2T1HYR8_9HYPH</name>
<dbReference type="RefSeq" id="WP_106335118.1">
    <property type="nucleotide sequence ID" value="NZ_PVZS01000002.1"/>
</dbReference>
<gene>
    <name evidence="1" type="ORF">SLNSH_02790</name>
</gene>
<dbReference type="Proteomes" id="UP000239772">
    <property type="component" value="Unassembled WGS sequence"/>
</dbReference>